<accession>A0A8B0SSL4</accession>
<protein>
    <submittedName>
        <fullName evidence="1">Uncharacterized protein</fullName>
    </submittedName>
</protein>
<geneLocation type="plasmid" evidence="1">
    <name>p17-15-vir-like</name>
</geneLocation>
<name>A0A8B0SSL4_KLEPN</name>
<keyword evidence="1" id="KW-0614">Plasmid</keyword>
<evidence type="ECO:0000313" key="1">
    <source>
        <dbReference type="EMBL" id="QTX13854.1"/>
    </source>
</evidence>
<sequence>MYTLISQLEKEEAGSGSYDLAAVIPYFRRIPPLRLHTLTCFEKNMSRHIDVIAKICSSYGI</sequence>
<proteinExistence type="predicted"/>
<dbReference type="EMBL" id="MN956836">
    <property type="protein sequence ID" value="QTX13854.1"/>
    <property type="molecule type" value="Genomic_DNA"/>
</dbReference>
<organism evidence="1">
    <name type="scientific">Klebsiella pneumoniae</name>
    <dbReference type="NCBI Taxonomy" id="573"/>
    <lineage>
        <taxon>Bacteria</taxon>
        <taxon>Pseudomonadati</taxon>
        <taxon>Pseudomonadota</taxon>
        <taxon>Gammaproteobacteria</taxon>
        <taxon>Enterobacterales</taxon>
        <taxon>Enterobacteriaceae</taxon>
        <taxon>Klebsiella/Raoultella group</taxon>
        <taxon>Klebsiella</taxon>
        <taxon>Klebsiella pneumoniae complex</taxon>
    </lineage>
</organism>
<reference evidence="1" key="1">
    <citation type="submission" date="2020-01" db="EMBL/GenBank/DDBJ databases">
        <authorList>
            <person name="Qin S."/>
        </authorList>
    </citation>
    <scope>NUCLEOTIDE SEQUENCE</scope>
    <source>
        <strain evidence="1">CVir17-16-YZ6g</strain>
        <plasmid evidence="1">p17-15-vir-like</plasmid>
    </source>
</reference>
<dbReference type="AlphaFoldDB" id="A0A8B0SSL4"/>